<dbReference type="Pfam" id="PF05042">
    <property type="entry name" value="Caleosin"/>
    <property type="match status" value="1"/>
</dbReference>
<feature type="signal peptide" evidence="2">
    <location>
        <begin position="1"/>
        <end position="25"/>
    </location>
</feature>
<dbReference type="HOGENOM" id="CLU_2626097_0_0_1"/>
<dbReference type="EnsemblPlants" id="OMERI02G30310.1">
    <property type="protein sequence ID" value="OMERI02G30310.1"/>
    <property type="gene ID" value="OMERI02G30310"/>
</dbReference>
<accession>A0A0E0CR45</accession>
<evidence type="ECO:0000259" key="3">
    <source>
        <dbReference type="PROSITE" id="PS50222"/>
    </source>
</evidence>
<dbReference type="PROSITE" id="PS50222">
    <property type="entry name" value="EF_HAND_2"/>
    <property type="match status" value="1"/>
</dbReference>
<dbReference type="AlphaFoldDB" id="A0A0E0CR45"/>
<keyword evidence="5" id="KW-1185">Reference proteome</keyword>
<reference evidence="4" key="1">
    <citation type="submission" date="2015-04" db="UniProtKB">
        <authorList>
            <consortium name="EnsemblPlants"/>
        </authorList>
    </citation>
    <scope>IDENTIFICATION</scope>
</reference>
<evidence type="ECO:0000256" key="2">
    <source>
        <dbReference type="SAM" id="SignalP"/>
    </source>
</evidence>
<dbReference type="Gramene" id="OMERI02G30310.1">
    <property type="protein sequence ID" value="OMERI02G30310.1"/>
    <property type="gene ID" value="OMERI02G30310"/>
</dbReference>
<feature type="chain" id="PRO_5002356037" description="EF-hand domain-containing protein" evidence="2">
    <location>
        <begin position="26"/>
        <end position="78"/>
    </location>
</feature>
<name>A0A0E0CR45_9ORYZ</name>
<dbReference type="STRING" id="40149.A0A0E0CR45"/>
<dbReference type="InterPro" id="IPR007736">
    <property type="entry name" value="Caleosin-related"/>
</dbReference>
<organism evidence="4">
    <name type="scientific">Oryza meridionalis</name>
    <dbReference type="NCBI Taxonomy" id="40149"/>
    <lineage>
        <taxon>Eukaryota</taxon>
        <taxon>Viridiplantae</taxon>
        <taxon>Streptophyta</taxon>
        <taxon>Embryophyta</taxon>
        <taxon>Tracheophyta</taxon>
        <taxon>Spermatophyta</taxon>
        <taxon>Magnoliopsida</taxon>
        <taxon>Liliopsida</taxon>
        <taxon>Poales</taxon>
        <taxon>Poaceae</taxon>
        <taxon>BOP clade</taxon>
        <taxon>Oryzoideae</taxon>
        <taxon>Oryzeae</taxon>
        <taxon>Oryzinae</taxon>
        <taxon>Oryza</taxon>
    </lineage>
</organism>
<comment type="similarity">
    <text evidence="1">Belongs to the caleosin family.</text>
</comment>
<evidence type="ECO:0000313" key="4">
    <source>
        <dbReference type="EnsemblPlants" id="OMERI02G30310.1"/>
    </source>
</evidence>
<evidence type="ECO:0000313" key="5">
    <source>
        <dbReference type="Proteomes" id="UP000008021"/>
    </source>
</evidence>
<evidence type="ECO:0000256" key="1">
    <source>
        <dbReference type="ARBA" id="ARBA00006765"/>
    </source>
</evidence>
<dbReference type="Proteomes" id="UP000008021">
    <property type="component" value="Chromosome 2"/>
</dbReference>
<protein>
    <recommendedName>
        <fullName evidence="3">EF-hand domain-containing protein</fullName>
    </recommendedName>
</protein>
<feature type="domain" description="EF-hand" evidence="3">
    <location>
        <begin position="28"/>
        <end position="63"/>
    </location>
</feature>
<dbReference type="GO" id="GO:0005509">
    <property type="term" value="F:calcium ion binding"/>
    <property type="evidence" value="ECO:0007669"/>
    <property type="project" value="InterPro"/>
</dbReference>
<dbReference type="InterPro" id="IPR002048">
    <property type="entry name" value="EF_hand_dom"/>
</dbReference>
<keyword evidence="2" id="KW-0732">Signal</keyword>
<proteinExistence type="inferred from homology"/>
<reference evidence="4" key="2">
    <citation type="submission" date="2018-05" db="EMBL/GenBank/DDBJ databases">
        <title>OmerRS3 (Oryza meridionalis Reference Sequence Version 3).</title>
        <authorList>
            <person name="Zhang J."/>
            <person name="Kudrna D."/>
            <person name="Lee S."/>
            <person name="Talag J."/>
            <person name="Welchert J."/>
            <person name="Wing R.A."/>
        </authorList>
    </citation>
    <scope>NUCLEOTIDE SEQUENCE [LARGE SCALE GENOMIC DNA]</scope>
    <source>
        <strain evidence="4">cv. OR44</strain>
    </source>
</reference>
<sequence length="78" mass="8411">MAAVAAVPLLLLSAACFWSQPAAVGGDAPATELQKHVAFFDSDHDGIITFAETKTQMGHGFLSMYRTFIKGSMEVIRH</sequence>